<feature type="region of interest" description="Disordered" evidence="1">
    <location>
        <begin position="1"/>
        <end position="21"/>
    </location>
</feature>
<keyword evidence="2" id="KW-0472">Membrane</keyword>
<dbReference type="EMBL" id="GG738880">
    <property type="protein sequence ID" value="EFC42394.1"/>
    <property type="molecule type" value="Genomic_DNA"/>
</dbReference>
<evidence type="ECO:0000256" key="2">
    <source>
        <dbReference type="SAM" id="Phobius"/>
    </source>
</evidence>
<dbReference type="VEuPathDB" id="AmoebaDB:NAEGRDRAFT_69795"/>
<dbReference type="KEGG" id="ngr:NAEGRDRAFT_69795"/>
<protein>
    <submittedName>
        <fullName evidence="3">Predicted protein</fullName>
    </submittedName>
</protein>
<keyword evidence="4" id="KW-1185">Reference proteome</keyword>
<feature type="compositionally biased region" description="Polar residues" evidence="1">
    <location>
        <begin position="1"/>
        <end position="12"/>
    </location>
</feature>
<evidence type="ECO:0000313" key="3">
    <source>
        <dbReference type="EMBL" id="EFC42394.1"/>
    </source>
</evidence>
<keyword evidence="2" id="KW-1133">Transmembrane helix</keyword>
<dbReference type="GeneID" id="8851884"/>
<feature type="transmembrane region" description="Helical" evidence="2">
    <location>
        <begin position="110"/>
        <end position="130"/>
    </location>
</feature>
<feature type="compositionally biased region" description="Basic and acidic residues" evidence="1">
    <location>
        <begin position="300"/>
        <end position="316"/>
    </location>
</feature>
<name>D2VLI9_NAEGR</name>
<keyword evidence="2" id="KW-0812">Transmembrane</keyword>
<organism evidence="4">
    <name type="scientific">Naegleria gruberi</name>
    <name type="common">Amoeba</name>
    <dbReference type="NCBI Taxonomy" id="5762"/>
    <lineage>
        <taxon>Eukaryota</taxon>
        <taxon>Discoba</taxon>
        <taxon>Heterolobosea</taxon>
        <taxon>Tetramitia</taxon>
        <taxon>Eutetramitia</taxon>
        <taxon>Vahlkampfiidae</taxon>
        <taxon>Naegleria</taxon>
    </lineage>
</organism>
<accession>D2VLI9</accession>
<feature type="region of interest" description="Disordered" evidence="1">
    <location>
        <begin position="293"/>
        <end position="319"/>
    </location>
</feature>
<feature type="transmembrane region" description="Helical" evidence="2">
    <location>
        <begin position="180"/>
        <end position="201"/>
    </location>
</feature>
<gene>
    <name evidence="3" type="ORF">NAEGRDRAFT_69795</name>
</gene>
<dbReference type="Proteomes" id="UP000006671">
    <property type="component" value="Unassembled WGS sequence"/>
</dbReference>
<dbReference type="AlphaFoldDB" id="D2VLI9"/>
<proteinExistence type="predicted"/>
<evidence type="ECO:0000256" key="1">
    <source>
        <dbReference type="SAM" id="MobiDB-lite"/>
    </source>
</evidence>
<evidence type="ECO:0000313" key="4">
    <source>
        <dbReference type="Proteomes" id="UP000006671"/>
    </source>
</evidence>
<sequence>MLPHRQQQQVQYDENDRSQQESAIVHPIRRGSNRNLALSTVSTISSSTVANNYYYKNNRHHHHPSIRSSQYMKFESNHQNPSTFVRSWANIKRVLNKIYKWTLGNVRLRMYIYSMLKIFSITYVQANSIILGRKEDLTYYDTTLSQSLLVISYTYMALLMIMFTERYLRELYCVYKRKELLIWINWIEAFIFFTYVVYSVFTTCNHIYYLVEELKEESGHENAKEVGAKSLEQKFAVEMIEIFIHLYIIFDKASHFLHSGHSISLYLSKAAHIPKMQDVSHGHEHLASDLQGESYVSDEEEKKDVMKESEMRKELEQELLDTSVNPADRIIE</sequence>
<dbReference type="RefSeq" id="XP_002675138.1">
    <property type="nucleotide sequence ID" value="XM_002675092.1"/>
</dbReference>
<feature type="transmembrane region" description="Helical" evidence="2">
    <location>
        <begin position="150"/>
        <end position="168"/>
    </location>
</feature>
<dbReference type="InParanoid" id="D2VLI9"/>
<reference evidence="3 4" key="1">
    <citation type="journal article" date="2010" name="Cell">
        <title>The genome of Naegleria gruberi illuminates early eukaryotic versatility.</title>
        <authorList>
            <person name="Fritz-Laylin L.K."/>
            <person name="Prochnik S.E."/>
            <person name="Ginger M.L."/>
            <person name="Dacks J.B."/>
            <person name="Carpenter M.L."/>
            <person name="Field M.C."/>
            <person name="Kuo A."/>
            <person name="Paredez A."/>
            <person name="Chapman J."/>
            <person name="Pham J."/>
            <person name="Shu S."/>
            <person name="Neupane R."/>
            <person name="Cipriano M."/>
            <person name="Mancuso J."/>
            <person name="Tu H."/>
            <person name="Salamov A."/>
            <person name="Lindquist E."/>
            <person name="Shapiro H."/>
            <person name="Lucas S."/>
            <person name="Grigoriev I.V."/>
            <person name="Cande W.Z."/>
            <person name="Fulton C."/>
            <person name="Rokhsar D.S."/>
            <person name="Dawson S.C."/>
        </authorList>
    </citation>
    <scope>NUCLEOTIDE SEQUENCE [LARGE SCALE GENOMIC DNA]</scope>
    <source>
        <strain evidence="3 4">NEG-M</strain>
    </source>
</reference>